<evidence type="ECO:0000259" key="4">
    <source>
        <dbReference type="Pfam" id="PF00733"/>
    </source>
</evidence>
<evidence type="ECO:0000256" key="3">
    <source>
        <dbReference type="ARBA" id="ARBA00048741"/>
    </source>
</evidence>
<comment type="catalytic activity">
    <reaction evidence="3">
        <text>L-aspartate + L-glutamine + ATP + H2O = L-asparagine + L-glutamate + AMP + diphosphate + H(+)</text>
        <dbReference type="Rhea" id="RHEA:12228"/>
        <dbReference type="ChEBI" id="CHEBI:15377"/>
        <dbReference type="ChEBI" id="CHEBI:15378"/>
        <dbReference type="ChEBI" id="CHEBI:29985"/>
        <dbReference type="ChEBI" id="CHEBI:29991"/>
        <dbReference type="ChEBI" id="CHEBI:30616"/>
        <dbReference type="ChEBI" id="CHEBI:33019"/>
        <dbReference type="ChEBI" id="CHEBI:58048"/>
        <dbReference type="ChEBI" id="CHEBI:58359"/>
        <dbReference type="ChEBI" id="CHEBI:456215"/>
        <dbReference type="EC" id="6.3.5.4"/>
    </reaction>
</comment>
<evidence type="ECO:0000313" key="6">
    <source>
        <dbReference type="Proteomes" id="UP000324550"/>
    </source>
</evidence>
<dbReference type="EMBL" id="VSFC01000030">
    <property type="protein sequence ID" value="TYA56658.1"/>
    <property type="molecule type" value="Genomic_DNA"/>
</dbReference>
<evidence type="ECO:0000256" key="2">
    <source>
        <dbReference type="ARBA" id="ARBA00012737"/>
    </source>
</evidence>
<dbReference type="OrthoDB" id="693367at2"/>
<feature type="domain" description="Asparagine synthetase" evidence="4">
    <location>
        <begin position="90"/>
        <end position="324"/>
    </location>
</feature>
<dbReference type="PANTHER" id="PTHR43284:SF1">
    <property type="entry name" value="ASPARAGINE SYNTHETASE"/>
    <property type="match status" value="1"/>
</dbReference>
<dbReference type="GO" id="GO:0006529">
    <property type="term" value="P:asparagine biosynthetic process"/>
    <property type="evidence" value="ECO:0007669"/>
    <property type="project" value="InterPro"/>
</dbReference>
<evidence type="ECO:0000313" key="5">
    <source>
        <dbReference type="EMBL" id="TYA56658.1"/>
    </source>
</evidence>
<dbReference type="SUPFAM" id="SSF52402">
    <property type="entry name" value="Adenine nucleotide alpha hydrolases-like"/>
    <property type="match status" value="1"/>
</dbReference>
<comment type="caution">
    <text evidence="5">The sequence shown here is derived from an EMBL/GenBank/DDBJ whole genome shotgun (WGS) entry which is preliminary data.</text>
</comment>
<keyword evidence="6" id="KW-1185">Reference proteome</keyword>
<evidence type="ECO:0000256" key="1">
    <source>
        <dbReference type="ARBA" id="ARBA00005187"/>
    </source>
</evidence>
<dbReference type="EC" id="6.3.5.4" evidence="2"/>
<protein>
    <recommendedName>
        <fullName evidence="2">asparagine synthase (glutamine-hydrolyzing)</fullName>
        <ecNumber evidence="2">6.3.5.4</ecNumber>
    </recommendedName>
</protein>
<reference evidence="5 6" key="1">
    <citation type="submission" date="2019-08" db="EMBL/GenBank/DDBJ databases">
        <title>Formosa sediminis sp. nov., isolated from marine sediment.</title>
        <authorList>
            <person name="Cao W.R."/>
        </authorList>
    </citation>
    <scope>NUCLEOTIDE SEQUENCE [LARGE SCALE GENOMIC DNA]</scope>
    <source>
        <strain evidence="5 6">1494</strain>
    </source>
</reference>
<dbReference type="Proteomes" id="UP000324550">
    <property type="component" value="Unassembled WGS sequence"/>
</dbReference>
<sequence length="456" mass="53098">MQLKTPIIPVKQTFAKVHAEHELHLEAICVFAAIGFFLDQDTYWKDEVVLKPASINIIDEKNKLLETKPWFEWHYTPRDITFKQTLDEFSELFETIIKEQTAGKKVILPLSGGLDSRTQAVALKRIEAEVFSYSYQFENGYEETKIAKQIAETCSFDFKPFTISNGYLWETLDTLSELNECYSDFTSPRQMGIYDAFDTMGNHFSLGHWGDVLFDSMKLPQLSKEEELEVIQQKLIKKGGMTLATKLWETWGLEGEFKSYFKARIENLLNDIKIDDTNAKLRAFKSLYWAPRWTSINLSIFSAKHPVSLPYYDNRMCEFICAIPENYLEGRQLQIAYIKKRAPKLAKITWQEQIPFNLTNYKWNKTPYNMPYKIGNKLKRIANQTKGKKHVLRNWELQFLGENNQIQLDNTFEKLNTDNFLPKSFIEDVLQGFKGSPSSETAHAINMLLAILYKLK</sequence>
<organism evidence="5 6">
    <name type="scientific">Formosa maritima</name>
    <dbReference type="NCBI Taxonomy" id="2592046"/>
    <lineage>
        <taxon>Bacteria</taxon>
        <taxon>Pseudomonadati</taxon>
        <taxon>Bacteroidota</taxon>
        <taxon>Flavobacteriia</taxon>
        <taxon>Flavobacteriales</taxon>
        <taxon>Flavobacteriaceae</taxon>
        <taxon>Formosa</taxon>
    </lineage>
</organism>
<dbReference type="InterPro" id="IPR051786">
    <property type="entry name" value="ASN_synthetase/amidase"/>
</dbReference>
<dbReference type="GO" id="GO:0004066">
    <property type="term" value="F:asparagine synthase (glutamine-hydrolyzing) activity"/>
    <property type="evidence" value="ECO:0007669"/>
    <property type="project" value="UniProtKB-EC"/>
</dbReference>
<accession>A0A5D0GCB4</accession>
<comment type="pathway">
    <text evidence="1">Amino-acid biosynthesis; L-asparagine biosynthesis; L-asparagine from L-aspartate (L-Gln route): step 1/1.</text>
</comment>
<proteinExistence type="predicted"/>
<dbReference type="Pfam" id="PF00733">
    <property type="entry name" value="Asn_synthase"/>
    <property type="match status" value="1"/>
</dbReference>
<dbReference type="Gene3D" id="3.40.50.620">
    <property type="entry name" value="HUPs"/>
    <property type="match status" value="1"/>
</dbReference>
<dbReference type="PANTHER" id="PTHR43284">
    <property type="entry name" value="ASPARAGINE SYNTHETASE (GLUTAMINE-HYDROLYZING)"/>
    <property type="match status" value="1"/>
</dbReference>
<dbReference type="RefSeq" id="WP_148454318.1">
    <property type="nucleotide sequence ID" value="NZ_VSFC01000030.1"/>
</dbReference>
<dbReference type="InterPro" id="IPR001962">
    <property type="entry name" value="Asn_synthase"/>
</dbReference>
<dbReference type="AlphaFoldDB" id="A0A5D0GCB4"/>
<gene>
    <name evidence="5" type="ORF">FVF61_05840</name>
</gene>
<name>A0A5D0GCB4_9FLAO</name>
<dbReference type="InterPro" id="IPR014729">
    <property type="entry name" value="Rossmann-like_a/b/a_fold"/>
</dbReference>